<keyword evidence="10" id="KW-1185">Reference proteome</keyword>
<accession>A0ABT7X2F2</accession>
<dbReference type="Pfam" id="PF14322">
    <property type="entry name" value="SusD-like_3"/>
    <property type="match status" value="1"/>
</dbReference>
<dbReference type="Proteomes" id="UP001167871">
    <property type="component" value="Unassembled WGS sequence"/>
</dbReference>
<dbReference type="Gene3D" id="1.25.40.390">
    <property type="match status" value="1"/>
</dbReference>
<comment type="subcellular location">
    <subcellularLocation>
        <location evidence="1">Cell outer membrane</location>
    </subcellularLocation>
</comment>
<evidence type="ECO:0000256" key="2">
    <source>
        <dbReference type="ARBA" id="ARBA00006275"/>
    </source>
</evidence>
<reference evidence="9" key="1">
    <citation type="submission" date="2023-06" db="EMBL/GenBank/DDBJ databases">
        <authorList>
            <person name="Zeman M."/>
            <person name="Kubasova T."/>
            <person name="Jahodarova E."/>
            <person name="Nykrynova M."/>
            <person name="Rychlik I."/>
        </authorList>
    </citation>
    <scope>NUCLEOTIDE SEQUENCE</scope>
    <source>
        <strain evidence="9">84_SSukc20</strain>
    </source>
</reference>
<organism evidence="9 10">
    <name type="scientific">Bacteroides gallinaceum</name>
    <dbReference type="NCBI Taxonomy" id="1462571"/>
    <lineage>
        <taxon>Bacteria</taxon>
        <taxon>Pseudomonadati</taxon>
        <taxon>Bacteroidota</taxon>
        <taxon>Bacteroidia</taxon>
        <taxon>Bacteroidales</taxon>
        <taxon>Bacteroidaceae</taxon>
        <taxon>Bacteroides</taxon>
    </lineage>
</organism>
<evidence type="ECO:0000256" key="3">
    <source>
        <dbReference type="ARBA" id="ARBA00022729"/>
    </source>
</evidence>
<dbReference type="InterPro" id="IPR012944">
    <property type="entry name" value="SusD_RagB_dom"/>
</dbReference>
<keyword evidence="3 6" id="KW-0732">Signal</keyword>
<sequence length="469" mass="53731">MKQKAFTILAMVVFLCMTACESKLDIVPKGMTTLNTVDDLETLLNQDPQITTSNNEYEILCNNMYDYWEGLPEYLANPNSLIYALVTYDENVDRASLTTSSYVYEYLYRSINYMNVIISKAPEAAGDDAKRRQIIAEAHILRAWYHFILVNTFAKQYDEATASELGGIPYVDNTDVSEEKTKRTIAEVYERILEDCSDEVLAGLIQSHVDTPCRFGLDFGYGVRARVLFQMKRYDEALRYANLALGVNNRLEDRSSIKETGTWTLNETASNNYFLLWSNNSNLGDFYGLTISPDVAALIDPNDYIMKYYNYMGMPWGEPYQVLPDGSLQCQISDIRWNVWGIRTETMYYLAAECMIRQGNIQGGLAQVDRVRAMRIDNYTPFANQASGLTEKQAMKLLQDAKRVEFINTIENFCDRKRWNSEPEYAETIIRDLGPEYGGTYSISPDSPLWVFPFPQNAVLYNPSLTQNY</sequence>
<dbReference type="InterPro" id="IPR011990">
    <property type="entry name" value="TPR-like_helical_dom_sf"/>
</dbReference>
<dbReference type="Pfam" id="PF07980">
    <property type="entry name" value="SusD_RagB"/>
    <property type="match status" value="1"/>
</dbReference>
<evidence type="ECO:0000259" key="8">
    <source>
        <dbReference type="Pfam" id="PF14322"/>
    </source>
</evidence>
<evidence type="ECO:0000313" key="9">
    <source>
        <dbReference type="EMBL" id="MDN0048267.1"/>
    </source>
</evidence>
<feature type="signal peptide" evidence="6">
    <location>
        <begin position="1"/>
        <end position="19"/>
    </location>
</feature>
<dbReference type="SUPFAM" id="SSF48452">
    <property type="entry name" value="TPR-like"/>
    <property type="match status" value="1"/>
</dbReference>
<dbReference type="RefSeq" id="WP_301638979.1">
    <property type="nucleotide sequence ID" value="NZ_JAUEII010000003.1"/>
</dbReference>
<keyword evidence="4" id="KW-0472">Membrane</keyword>
<evidence type="ECO:0000256" key="5">
    <source>
        <dbReference type="ARBA" id="ARBA00023237"/>
    </source>
</evidence>
<gene>
    <name evidence="9" type="ORF">QVO10_02490</name>
</gene>
<evidence type="ECO:0000256" key="6">
    <source>
        <dbReference type="SAM" id="SignalP"/>
    </source>
</evidence>
<comment type="similarity">
    <text evidence="2">Belongs to the SusD family.</text>
</comment>
<evidence type="ECO:0000313" key="10">
    <source>
        <dbReference type="Proteomes" id="UP001167871"/>
    </source>
</evidence>
<feature type="domain" description="RagB/SusD" evidence="7">
    <location>
        <begin position="342"/>
        <end position="469"/>
    </location>
</feature>
<evidence type="ECO:0000259" key="7">
    <source>
        <dbReference type="Pfam" id="PF07980"/>
    </source>
</evidence>
<keyword evidence="5" id="KW-0998">Cell outer membrane</keyword>
<proteinExistence type="inferred from homology"/>
<dbReference type="EMBL" id="JAUEII010000003">
    <property type="protein sequence ID" value="MDN0048267.1"/>
    <property type="molecule type" value="Genomic_DNA"/>
</dbReference>
<dbReference type="InterPro" id="IPR033985">
    <property type="entry name" value="SusD-like_N"/>
</dbReference>
<protein>
    <submittedName>
        <fullName evidence="9">RagB/SusD family nutrient uptake outer membrane protein</fullName>
    </submittedName>
</protein>
<name>A0ABT7X2F2_9BACE</name>
<reference evidence="9" key="2">
    <citation type="submission" date="2024-05" db="EMBL/GenBank/DDBJ databases">
        <title>Identification and characterization of horizontal gene transfer across gut microbiota members of farm animals based on homology search.</title>
        <authorList>
            <person name="Schwarzerova J."/>
            <person name="Nykrynova M."/>
            <person name="Jureckova K."/>
            <person name="Cejkova D."/>
            <person name="Rychlik I."/>
        </authorList>
    </citation>
    <scope>NUCLEOTIDE SEQUENCE</scope>
    <source>
        <strain evidence="9">84_SSukc20</strain>
    </source>
</reference>
<evidence type="ECO:0000256" key="4">
    <source>
        <dbReference type="ARBA" id="ARBA00023136"/>
    </source>
</evidence>
<feature type="chain" id="PRO_5046037625" evidence="6">
    <location>
        <begin position="20"/>
        <end position="469"/>
    </location>
</feature>
<comment type="caution">
    <text evidence="9">The sequence shown here is derived from an EMBL/GenBank/DDBJ whole genome shotgun (WGS) entry which is preliminary data.</text>
</comment>
<evidence type="ECO:0000256" key="1">
    <source>
        <dbReference type="ARBA" id="ARBA00004442"/>
    </source>
</evidence>
<feature type="domain" description="SusD-like N-terminal" evidence="8">
    <location>
        <begin position="74"/>
        <end position="198"/>
    </location>
</feature>